<dbReference type="EMBL" id="NXLQ01000002">
    <property type="protein sequence ID" value="RDU67083.1"/>
    <property type="molecule type" value="Genomic_DNA"/>
</dbReference>
<proteinExistence type="predicted"/>
<gene>
    <name evidence="1" type="ORF">CQA53_02165</name>
</gene>
<reference evidence="1 2" key="1">
    <citation type="submission" date="2018-04" db="EMBL/GenBank/DDBJ databases">
        <title>Novel Campyloabacter and Helicobacter Species and Strains.</title>
        <authorList>
            <person name="Mannion A.J."/>
            <person name="Shen Z."/>
            <person name="Fox J.G."/>
        </authorList>
    </citation>
    <scope>NUCLEOTIDE SEQUENCE [LARGE SCALE GENOMIC DNA]</scope>
    <source>
        <strain evidence="1 2">MIT 17-337</strain>
    </source>
</reference>
<protein>
    <submittedName>
        <fullName evidence="1">Uncharacterized protein</fullName>
    </submittedName>
</protein>
<comment type="caution">
    <text evidence="1">The sequence shown here is derived from an EMBL/GenBank/DDBJ whole genome shotgun (WGS) entry which is preliminary data.</text>
</comment>
<sequence length="236" mass="27497">MGDLKTQHILPDKRDSLEINKGIKNNSAMQMQSVLKESCKEEHILSDKATTTQSNTISVHQMQQQLQIQPLNYNMFSKTQSLLENLATFSVFDRDILQKGMKFDSMQDDNSLFFKLYVGAELHLAVAYTFIFDERLFSKGEMPKIHILKCLDFQELQQDHVKICVPSANAFDYRVRSHGVDTRLFYEHPLHICPICISCLYKILSEKYRKKVSQNQLEEQDIMNLVLKNKLKNLIF</sequence>
<dbReference type="AlphaFoldDB" id="A0A3D8IPQ9"/>
<organism evidence="1 2">
    <name type="scientific">Helicobacter didelphidarum</name>
    <dbReference type="NCBI Taxonomy" id="2040648"/>
    <lineage>
        <taxon>Bacteria</taxon>
        <taxon>Pseudomonadati</taxon>
        <taxon>Campylobacterota</taxon>
        <taxon>Epsilonproteobacteria</taxon>
        <taxon>Campylobacterales</taxon>
        <taxon>Helicobacteraceae</taxon>
        <taxon>Helicobacter</taxon>
    </lineage>
</organism>
<dbReference type="OrthoDB" id="5329749at2"/>
<evidence type="ECO:0000313" key="1">
    <source>
        <dbReference type="EMBL" id="RDU67083.1"/>
    </source>
</evidence>
<dbReference type="RefSeq" id="WP_115542379.1">
    <property type="nucleotide sequence ID" value="NZ_NXLQ01000002.1"/>
</dbReference>
<accession>A0A3D8IPQ9</accession>
<name>A0A3D8IPQ9_9HELI</name>
<keyword evidence="2" id="KW-1185">Reference proteome</keyword>
<evidence type="ECO:0000313" key="2">
    <source>
        <dbReference type="Proteomes" id="UP000256379"/>
    </source>
</evidence>
<dbReference type="Proteomes" id="UP000256379">
    <property type="component" value="Unassembled WGS sequence"/>
</dbReference>